<dbReference type="EMBL" id="JAHKPV010000012">
    <property type="protein sequence ID" value="MBU2874000.1"/>
    <property type="molecule type" value="Genomic_DNA"/>
</dbReference>
<protein>
    <recommendedName>
        <fullName evidence="3">Restriction endonuclease</fullName>
    </recommendedName>
</protein>
<organism evidence="1 2">
    <name type="scientific">Marinobacter salexigens</name>
    <dbReference type="NCBI Taxonomy" id="1925763"/>
    <lineage>
        <taxon>Bacteria</taxon>
        <taxon>Pseudomonadati</taxon>
        <taxon>Pseudomonadota</taxon>
        <taxon>Gammaproteobacteria</taxon>
        <taxon>Pseudomonadales</taxon>
        <taxon>Marinobacteraceae</taxon>
        <taxon>Marinobacter</taxon>
    </lineage>
</organism>
<dbReference type="RefSeq" id="WP_216007874.1">
    <property type="nucleotide sequence ID" value="NZ_JAHKPV010000012.1"/>
</dbReference>
<comment type="caution">
    <text evidence="1">The sequence shown here is derived from an EMBL/GenBank/DDBJ whole genome shotgun (WGS) entry which is preliminary data.</text>
</comment>
<dbReference type="Proteomes" id="UP000753376">
    <property type="component" value="Unassembled WGS sequence"/>
</dbReference>
<sequence>MRFLRLPIKDPRTVARDIPGICDILFPQLLPAIVSHLNREAQPIPGCSYVEESLVLKMSTNAAMLFEVAYARAEQILAGATEDWDASLNIALERQSKYFDADLPEVLTEIDVLIAKKTANNLVKSIKFFQSKNQNIKVVQSPVVPGFQWIAQGNGDFAIGNKLIEVKCSSRNFSSSDYRQLLIYWLLSFSSAIEGRSEEWESGILLNPRLNKHIEFKFDELIKVAGAGRSKIELLELFSSLVGDYAFKLGN</sequence>
<proteinExistence type="predicted"/>
<evidence type="ECO:0000313" key="1">
    <source>
        <dbReference type="EMBL" id="MBU2874000.1"/>
    </source>
</evidence>
<gene>
    <name evidence="1" type="ORF">KO508_08290</name>
</gene>
<keyword evidence="2" id="KW-1185">Reference proteome</keyword>
<evidence type="ECO:0000313" key="2">
    <source>
        <dbReference type="Proteomes" id="UP000753376"/>
    </source>
</evidence>
<reference evidence="1 2" key="1">
    <citation type="submission" date="2021-05" db="EMBL/GenBank/DDBJ databases">
        <title>Draft genomes of bacteria isolated from model marine particles.</title>
        <authorList>
            <person name="Datta M.S."/>
            <person name="Schwartzman J.A."/>
            <person name="Enke T.N."/>
            <person name="Saavedra J."/>
            <person name="Cermak N."/>
            <person name="Cordero O.X."/>
        </authorList>
    </citation>
    <scope>NUCLEOTIDE SEQUENCE [LARGE SCALE GENOMIC DNA]</scope>
    <source>
        <strain evidence="1 2">D2M19</strain>
    </source>
</reference>
<evidence type="ECO:0008006" key="3">
    <source>
        <dbReference type="Google" id="ProtNLM"/>
    </source>
</evidence>
<accession>A0ABS6A8E7</accession>
<name>A0ABS6A8E7_9GAMM</name>